<comment type="subcellular location">
    <subcellularLocation>
        <location evidence="4">Cytoplasm</location>
    </subcellularLocation>
</comment>
<dbReference type="GO" id="GO:0036221">
    <property type="term" value="F:UTP diphosphatase activity"/>
    <property type="evidence" value="ECO:0007669"/>
    <property type="project" value="RHEA"/>
</dbReference>
<dbReference type="Proteomes" id="UP000319619">
    <property type="component" value="Unassembled WGS sequence"/>
</dbReference>
<dbReference type="Gene3D" id="3.90.950.10">
    <property type="match status" value="1"/>
</dbReference>
<evidence type="ECO:0000256" key="4">
    <source>
        <dbReference type="HAMAP-Rule" id="MF_00528"/>
    </source>
</evidence>
<reference evidence="5 6" key="1">
    <citation type="submission" date="2017-06" db="EMBL/GenBank/DDBJ databases">
        <title>Novel microbial phyla capable of carbon fixation and sulfur reduction in deep-sea sediments.</title>
        <authorList>
            <person name="Huang J."/>
            <person name="Baker B."/>
            <person name="Wang Y."/>
        </authorList>
    </citation>
    <scope>NUCLEOTIDE SEQUENCE [LARGE SCALE GENOMIC DNA]</scope>
    <source>
        <strain evidence="5">B3_LCP</strain>
    </source>
</reference>
<keyword evidence="4" id="KW-0963">Cytoplasm</keyword>
<comment type="similarity">
    <text evidence="4">Belongs to the Maf family. YhdE subfamily.</text>
</comment>
<feature type="active site" description="Proton acceptor" evidence="4">
    <location>
        <position position="79"/>
    </location>
</feature>
<evidence type="ECO:0000313" key="5">
    <source>
        <dbReference type="EMBL" id="TKJ41009.1"/>
    </source>
</evidence>
<dbReference type="Pfam" id="PF02545">
    <property type="entry name" value="Maf"/>
    <property type="match status" value="1"/>
</dbReference>
<feature type="site" description="Important for substrate specificity" evidence="4">
    <location>
        <position position="80"/>
    </location>
</feature>
<keyword evidence="2 4" id="KW-0378">Hydrolase</keyword>
<comment type="caution">
    <text evidence="4">Lacks conserved residue(s) required for the propagation of feature annotation.</text>
</comment>
<accession>A0A532V1J1</accession>
<dbReference type="PIRSF" id="PIRSF006305">
    <property type="entry name" value="Maf"/>
    <property type="match status" value="1"/>
</dbReference>
<dbReference type="InterPro" id="IPR029001">
    <property type="entry name" value="ITPase-like_fam"/>
</dbReference>
<dbReference type="PANTHER" id="PTHR43213">
    <property type="entry name" value="BIFUNCTIONAL DTTP/UTP PYROPHOSPHATASE/METHYLTRANSFERASE PROTEIN-RELATED"/>
    <property type="match status" value="1"/>
</dbReference>
<comment type="caution">
    <text evidence="5">The sequence shown here is derived from an EMBL/GenBank/DDBJ whole genome shotgun (WGS) entry which is preliminary data.</text>
</comment>
<evidence type="ECO:0000256" key="1">
    <source>
        <dbReference type="ARBA" id="ARBA00001968"/>
    </source>
</evidence>
<dbReference type="EC" id="3.6.1.9" evidence="4"/>
<protein>
    <recommendedName>
        <fullName evidence="4">dTTP/UTP pyrophosphatase</fullName>
        <shortName evidence="4">dTTPase/UTPase</shortName>
        <ecNumber evidence="4">3.6.1.9</ecNumber>
    </recommendedName>
    <alternativeName>
        <fullName evidence="4">Nucleoside triphosphate pyrophosphatase</fullName>
    </alternativeName>
    <alternativeName>
        <fullName evidence="4">Nucleotide pyrophosphatase</fullName>
        <shortName evidence="4">Nucleotide PPase</shortName>
    </alternativeName>
</protein>
<keyword evidence="3 4" id="KW-0546">Nucleotide metabolism</keyword>
<dbReference type="HAMAP" id="MF_00528">
    <property type="entry name" value="Maf"/>
    <property type="match status" value="1"/>
</dbReference>
<comment type="catalytic activity">
    <reaction evidence="4">
        <text>dTTP + H2O = dTMP + diphosphate + H(+)</text>
        <dbReference type="Rhea" id="RHEA:28534"/>
        <dbReference type="ChEBI" id="CHEBI:15377"/>
        <dbReference type="ChEBI" id="CHEBI:15378"/>
        <dbReference type="ChEBI" id="CHEBI:33019"/>
        <dbReference type="ChEBI" id="CHEBI:37568"/>
        <dbReference type="ChEBI" id="CHEBI:63528"/>
        <dbReference type="EC" id="3.6.1.9"/>
    </reaction>
</comment>
<comment type="function">
    <text evidence="4">Nucleoside triphosphate pyrophosphatase that hydrolyzes dTTP and UTP. May have a dual role in cell division arrest and in preventing the incorporation of modified nucleotides into cellular nucleic acids.</text>
</comment>
<name>A0A532V1J1_UNCL8</name>
<dbReference type="PANTHER" id="PTHR43213:SF5">
    <property type="entry name" value="BIFUNCTIONAL DTTP_UTP PYROPHOSPHATASE_METHYLTRANSFERASE PROTEIN-RELATED"/>
    <property type="match status" value="1"/>
</dbReference>
<dbReference type="InterPro" id="IPR003697">
    <property type="entry name" value="Maf-like"/>
</dbReference>
<dbReference type="CDD" id="cd00555">
    <property type="entry name" value="Maf"/>
    <property type="match status" value="1"/>
</dbReference>
<evidence type="ECO:0000256" key="2">
    <source>
        <dbReference type="ARBA" id="ARBA00022801"/>
    </source>
</evidence>
<proteinExistence type="inferred from homology"/>
<comment type="cofactor">
    <cofactor evidence="1 4">
        <name>a divalent metal cation</name>
        <dbReference type="ChEBI" id="CHEBI:60240"/>
    </cofactor>
</comment>
<dbReference type="SUPFAM" id="SSF52972">
    <property type="entry name" value="ITPase-like"/>
    <property type="match status" value="1"/>
</dbReference>
<dbReference type="GO" id="GO:0036218">
    <property type="term" value="F:dTTP diphosphatase activity"/>
    <property type="evidence" value="ECO:0007669"/>
    <property type="project" value="RHEA"/>
</dbReference>
<evidence type="ECO:0000313" key="6">
    <source>
        <dbReference type="Proteomes" id="UP000319619"/>
    </source>
</evidence>
<dbReference type="GO" id="GO:0005737">
    <property type="term" value="C:cytoplasm"/>
    <property type="evidence" value="ECO:0007669"/>
    <property type="project" value="UniProtKB-SubCell"/>
</dbReference>
<dbReference type="AlphaFoldDB" id="A0A532V1J1"/>
<dbReference type="EMBL" id="NJBN01000003">
    <property type="protein sequence ID" value="TKJ41009.1"/>
    <property type="molecule type" value="Genomic_DNA"/>
</dbReference>
<comment type="catalytic activity">
    <reaction evidence="4">
        <text>UTP + H2O = UMP + diphosphate + H(+)</text>
        <dbReference type="Rhea" id="RHEA:29395"/>
        <dbReference type="ChEBI" id="CHEBI:15377"/>
        <dbReference type="ChEBI" id="CHEBI:15378"/>
        <dbReference type="ChEBI" id="CHEBI:33019"/>
        <dbReference type="ChEBI" id="CHEBI:46398"/>
        <dbReference type="ChEBI" id="CHEBI:57865"/>
        <dbReference type="EC" id="3.6.1.9"/>
    </reaction>
</comment>
<dbReference type="GO" id="GO:0009117">
    <property type="term" value="P:nucleotide metabolic process"/>
    <property type="evidence" value="ECO:0007669"/>
    <property type="project" value="UniProtKB-KW"/>
</dbReference>
<feature type="site" description="Important for substrate specificity" evidence="4">
    <location>
        <position position="164"/>
    </location>
</feature>
<dbReference type="NCBIfam" id="TIGR00172">
    <property type="entry name" value="maf"/>
    <property type="match status" value="1"/>
</dbReference>
<sequence length="196" mass="21978">MNPIWQLCEFKKPLILASTSPRRAAILKGIDLPFEVAAPKYDEEPYSQWDAGELLLKKAVQKAESVKGDWADHAILSADTIVLLNRKVFGKPRDAEEAEEMLTALSGRTHHVWSSLCYIPEWHGEVRTTTCRTKVNFRNFTDKEIKAYVSTGDPLDKAGGYGIQSIGGLWVQNIQGCYFNVVGLPLSQLWDLIRAS</sequence>
<gene>
    <name evidence="5" type="primary">maf</name>
    <name evidence="5" type="ORF">CEE37_04920</name>
</gene>
<evidence type="ECO:0000256" key="3">
    <source>
        <dbReference type="ARBA" id="ARBA00023080"/>
    </source>
</evidence>
<feature type="site" description="Important for substrate specificity" evidence="4">
    <location>
        <position position="22"/>
    </location>
</feature>
<organism evidence="5 6">
    <name type="scientific">candidate division LCP-89 bacterium B3_LCP</name>
    <dbReference type="NCBI Taxonomy" id="2012998"/>
    <lineage>
        <taxon>Bacteria</taxon>
        <taxon>Pseudomonadati</taxon>
        <taxon>Bacteria division LCP-89</taxon>
    </lineage>
</organism>